<dbReference type="Gene3D" id="3.40.50.720">
    <property type="entry name" value="NAD(P)-binding Rossmann-like Domain"/>
    <property type="match status" value="1"/>
</dbReference>
<keyword evidence="7 12" id="KW-0560">Oxidoreductase</keyword>
<dbReference type="SUPFAM" id="SSF51905">
    <property type="entry name" value="FAD/NAD(P)-binding domain"/>
    <property type="match status" value="1"/>
</dbReference>
<comment type="cofactor">
    <cofactor evidence="1">
        <name>FMN</name>
        <dbReference type="ChEBI" id="CHEBI:58210"/>
    </cofactor>
</comment>
<dbReference type="Pfam" id="PF00724">
    <property type="entry name" value="Oxidored_FMN"/>
    <property type="match status" value="1"/>
</dbReference>
<dbReference type="CDD" id="cd02803">
    <property type="entry name" value="OYE_like_FMN_family"/>
    <property type="match status" value="1"/>
</dbReference>
<evidence type="ECO:0000256" key="4">
    <source>
        <dbReference type="ARBA" id="ARBA00022630"/>
    </source>
</evidence>
<keyword evidence="6" id="KW-0479">Metal-binding</keyword>
<comment type="similarity">
    <text evidence="3">In the N-terminal section; belongs to the NADH:flavin oxidoreductase/NADH oxidase family.</text>
</comment>
<accession>A0A644WFQ0</accession>
<evidence type="ECO:0000256" key="2">
    <source>
        <dbReference type="ARBA" id="ARBA00001966"/>
    </source>
</evidence>
<dbReference type="EC" id="1.3.1.-" evidence="12"/>
<sequence>MKLLEQTRIASMKLRNRTYMAPMGTQTEPDGSFSDRSIRYYEERAKGGFALIITGANQVTMQYEAKACNVIGTAKSLEQMSFLSRRVHNHGAKLCIQLTPGLGRMQFTTADVRPYSVSEVDSFWFPGLKCKAFSKEDIQFLVQKMGEGAAFAKRAGADAVELHGYGGYLMDQFQSALWNTRTDEYGGSLENRMRFSVECVKAIRQAVGPGFPILYKFTPYHGVEGGREIAEGIEMAKILEQAGVDALHVDVGCYEAWYKAINTVYQPPMVQLPVAAEIKKHVGVPVLSQGKMQNPSDAEAALLDGKADMIGLGHMAIADPYWVQKVKKNKTYDITPCIGCNECLYAGFSGKILHCAVNPLAFAEDYYPLGPVDPAKRVLVVGGGPGGITAALTASERGMQVELWEKRNVLGGLLLAAGGPVFKKDVKDYVDFLVGKLYRSNVKVSLMKDGSAEEILRGNYDKVIFATGATPVMPPIKGIDQDWICGANDVLTAKKGYGRKVVVVGAGLVGCETACHCAQKAESVTMIEMLPEILMTTSHCKNNDQALRQLLEDCKVEAITSAKVLSFENGTVVYEKDGKKHSIEADTVAIAAGYKANTTLYDQLSDKVDCALVGDAENPDNILSAVHHGYHAVRCM</sequence>
<dbReference type="GO" id="GO:0051536">
    <property type="term" value="F:iron-sulfur cluster binding"/>
    <property type="evidence" value="ECO:0007669"/>
    <property type="project" value="UniProtKB-KW"/>
</dbReference>
<dbReference type="Pfam" id="PF07992">
    <property type="entry name" value="Pyr_redox_2"/>
    <property type="match status" value="1"/>
</dbReference>
<dbReference type="PRINTS" id="PR00368">
    <property type="entry name" value="FADPNR"/>
</dbReference>
<dbReference type="GO" id="GO:0046872">
    <property type="term" value="F:metal ion binding"/>
    <property type="evidence" value="ECO:0007669"/>
    <property type="project" value="UniProtKB-KW"/>
</dbReference>
<dbReference type="PANTHER" id="PTHR42917">
    <property type="entry name" value="2,4-DIENOYL-COA REDUCTASE"/>
    <property type="match status" value="1"/>
</dbReference>
<gene>
    <name evidence="12" type="primary">fldZ_2</name>
    <name evidence="12" type="ORF">SDC9_47583</name>
</gene>
<evidence type="ECO:0000256" key="9">
    <source>
        <dbReference type="ARBA" id="ARBA00023014"/>
    </source>
</evidence>
<keyword evidence="5" id="KW-0288">FMN</keyword>
<keyword evidence="9" id="KW-0411">Iron-sulfur</keyword>
<dbReference type="PANTHER" id="PTHR42917:SF2">
    <property type="entry name" value="2,4-DIENOYL-COA REDUCTASE [(2E)-ENOYL-COA-PRODUCING]"/>
    <property type="match status" value="1"/>
</dbReference>
<organism evidence="12">
    <name type="scientific">bioreactor metagenome</name>
    <dbReference type="NCBI Taxonomy" id="1076179"/>
    <lineage>
        <taxon>unclassified sequences</taxon>
        <taxon>metagenomes</taxon>
        <taxon>ecological metagenomes</taxon>
    </lineage>
</organism>
<evidence type="ECO:0000259" key="10">
    <source>
        <dbReference type="Pfam" id="PF00724"/>
    </source>
</evidence>
<reference evidence="12" key="1">
    <citation type="submission" date="2019-08" db="EMBL/GenBank/DDBJ databases">
        <authorList>
            <person name="Kucharzyk K."/>
            <person name="Murdoch R.W."/>
            <person name="Higgins S."/>
            <person name="Loffler F."/>
        </authorList>
    </citation>
    <scope>NUCLEOTIDE SEQUENCE</scope>
</reference>
<evidence type="ECO:0000256" key="3">
    <source>
        <dbReference type="ARBA" id="ARBA00011048"/>
    </source>
</evidence>
<evidence type="ECO:0000256" key="1">
    <source>
        <dbReference type="ARBA" id="ARBA00001917"/>
    </source>
</evidence>
<evidence type="ECO:0000256" key="5">
    <source>
        <dbReference type="ARBA" id="ARBA00022643"/>
    </source>
</evidence>
<evidence type="ECO:0000259" key="11">
    <source>
        <dbReference type="Pfam" id="PF07992"/>
    </source>
</evidence>
<dbReference type="GO" id="GO:0016491">
    <property type="term" value="F:oxidoreductase activity"/>
    <property type="evidence" value="ECO:0007669"/>
    <property type="project" value="UniProtKB-KW"/>
</dbReference>
<dbReference type="AlphaFoldDB" id="A0A644WFQ0"/>
<keyword evidence="8" id="KW-0408">Iron</keyword>
<dbReference type="InterPro" id="IPR001155">
    <property type="entry name" value="OxRdtase_FMN_N"/>
</dbReference>
<dbReference type="GO" id="GO:0010181">
    <property type="term" value="F:FMN binding"/>
    <property type="evidence" value="ECO:0007669"/>
    <property type="project" value="InterPro"/>
</dbReference>
<dbReference type="SUPFAM" id="SSF51395">
    <property type="entry name" value="FMN-linked oxidoreductases"/>
    <property type="match status" value="1"/>
</dbReference>
<comment type="cofactor">
    <cofactor evidence="2">
        <name>[4Fe-4S] cluster</name>
        <dbReference type="ChEBI" id="CHEBI:49883"/>
    </cofactor>
</comment>
<proteinExistence type="inferred from homology"/>
<dbReference type="Gene3D" id="3.50.50.60">
    <property type="entry name" value="FAD/NAD(P)-binding domain"/>
    <property type="match status" value="1"/>
</dbReference>
<dbReference type="Gene3D" id="3.20.20.70">
    <property type="entry name" value="Aldolase class I"/>
    <property type="match status" value="1"/>
</dbReference>
<dbReference type="PRINTS" id="PR00469">
    <property type="entry name" value="PNDRDTASEII"/>
</dbReference>
<evidence type="ECO:0000256" key="6">
    <source>
        <dbReference type="ARBA" id="ARBA00022723"/>
    </source>
</evidence>
<feature type="domain" description="NADH:flavin oxidoreductase/NADH oxidase N-terminal" evidence="10">
    <location>
        <begin position="8"/>
        <end position="330"/>
    </location>
</feature>
<comment type="caution">
    <text evidence="12">The sequence shown here is derived from an EMBL/GenBank/DDBJ whole genome shotgun (WGS) entry which is preliminary data.</text>
</comment>
<name>A0A644WFQ0_9ZZZZ</name>
<dbReference type="EMBL" id="VSSQ01000790">
    <property type="protein sequence ID" value="MPM01343.1"/>
    <property type="molecule type" value="Genomic_DNA"/>
</dbReference>
<feature type="domain" description="FAD/NAD(P)-binding" evidence="11">
    <location>
        <begin position="377"/>
        <end position="604"/>
    </location>
</feature>
<dbReference type="InterPro" id="IPR023753">
    <property type="entry name" value="FAD/NAD-binding_dom"/>
</dbReference>
<evidence type="ECO:0000256" key="8">
    <source>
        <dbReference type="ARBA" id="ARBA00023004"/>
    </source>
</evidence>
<evidence type="ECO:0000256" key="7">
    <source>
        <dbReference type="ARBA" id="ARBA00023002"/>
    </source>
</evidence>
<dbReference type="InterPro" id="IPR036188">
    <property type="entry name" value="FAD/NAD-bd_sf"/>
</dbReference>
<dbReference type="InterPro" id="IPR013785">
    <property type="entry name" value="Aldolase_TIM"/>
</dbReference>
<evidence type="ECO:0000313" key="12">
    <source>
        <dbReference type="EMBL" id="MPM01343.1"/>
    </source>
</evidence>
<protein>
    <submittedName>
        <fullName evidence="12">Cinnamate reductase</fullName>
        <ecNumber evidence="12">1.3.1.-</ecNumber>
    </submittedName>
</protein>
<keyword evidence="4" id="KW-0285">Flavoprotein</keyword>
<dbReference type="InterPro" id="IPR051793">
    <property type="entry name" value="NADH:flavin_oxidoreductase"/>
</dbReference>